<dbReference type="SUPFAM" id="SSF53335">
    <property type="entry name" value="S-adenosyl-L-methionine-dependent methyltransferases"/>
    <property type="match status" value="1"/>
</dbReference>
<comment type="caution">
    <text evidence="2">The sequence shown here is derived from an EMBL/GenBank/DDBJ whole genome shotgun (WGS) entry which is preliminary data.</text>
</comment>
<evidence type="ECO:0000313" key="3">
    <source>
        <dbReference type="Proteomes" id="UP000566324"/>
    </source>
</evidence>
<name>A0A7W7AYW8_9SPHN</name>
<dbReference type="EMBL" id="JACHNZ010000004">
    <property type="protein sequence ID" value="MBB4630925.1"/>
    <property type="molecule type" value="Genomic_DNA"/>
</dbReference>
<dbReference type="GO" id="GO:0000179">
    <property type="term" value="F:rRNA (adenine-N6,N6-)-dimethyltransferase activity"/>
    <property type="evidence" value="ECO:0007669"/>
    <property type="project" value="InterPro"/>
</dbReference>
<dbReference type="Gene3D" id="3.40.50.150">
    <property type="entry name" value="Vaccinia Virus protein VP39"/>
    <property type="match status" value="1"/>
</dbReference>
<proteinExistence type="predicted"/>
<dbReference type="InterPro" id="IPR020596">
    <property type="entry name" value="rRNA_Ade_Mease_Trfase_CS"/>
</dbReference>
<dbReference type="CDD" id="cd02440">
    <property type="entry name" value="AdoMet_MTases"/>
    <property type="match status" value="1"/>
</dbReference>
<evidence type="ECO:0000313" key="2">
    <source>
        <dbReference type="EMBL" id="MBB4630925.1"/>
    </source>
</evidence>
<keyword evidence="2" id="KW-0808">Transferase</keyword>
<dbReference type="GO" id="GO:0003723">
    <property type="term" value="F:RNA binding"/>
    <property type="evidence" value="ECO:0007669"/>
    <property type="project" value="UniProtKB-KW"/>
</dbReference>
<gene>
    <name evidence="2" type="ORF">GGQ98_000530</name>
</gene>
<dbReference type="PROSITE" id="PS01131">
    <property type="entry name" value="RRNA_A_DIMETH"/>
    <property type="match status" value="1"/>
</dbReference>
<dbReference type="Proteomes" id="UP000566324">
    <property type="component" value="Unassembled WGS sequence"/>
</dbReference>
<accession>A0A7W7AYW8</accession>
<keyword evidence="3" id="KW-1185">Reference proteome</keyword>
<organism evidence="2 3">
    <name type="scientific">Sphingosinicella soli</name>
    <dbReference type="NCBI Taxonomy" id="333708"/>
    <lineage>
        <taxon>Bacteria</taxon>
        <taxon>Pseudomonadati</taxon>
        <taxon>Pseudomonadota</taxon>
        <taxon>Alphaproteobacteria</taxon>
        <taxon>Sphingomonadales</taxon>
        <taxon>Sphingosinicellaceae</taxon>
        <taxon>Sphingosinicella</taxon>
    </lineage>
</organism>
<sequence>MDAGPSVAERIRRSRRRFQTESEDALRFLGRLHNARMMGAVTPSGPALARRIVAGIDPARGAVLEVGAGTGVFTAALLARGVKPEALTAVEADPVFASLLRTRFPGVEIVEGRAEDVLGAGGGLAQRQYADAVSGLPLLNFPSALRRRILEAIFARLAQDGALYQFTYGPRAPLGRGTLAALGLVAEPAGRVWRNLPPATVYRIRCQT</sequence>
<dbReference type="RefSeq" id="WP_207791217.1">
    <property type="nucleotide sequence ID" value="NZ_JACHNZ010000004.1"/>
</dbReference>
<reference evidence="2 3" key="1">
    <citation type="submission" date="2020-08" db="EMBL/GenBank/DDBJ databases">
        <title>Genomic Encyclopedia of Type Strains, Phase IV (KMG-IV): sequencing the most valuable type-strain genomes for metagenomic binning, comparative biology and taxonomic classification.</title>
        <authorList>
            <person name="Goeker M."/>
        </authorList>
    </citation>
    <scope>NUCLEOTIDE SEQUENCE [LARGE SCALE GENOMIC DNA]</scope>
    <source>
        <strain evidence="2 3">DSM 17328</strain>
    </source>
</reference>
<dbReference type="AlphaFoldDB" id="A0A7W7AYW8"/>
<dbReference type="InterPro" id="IPR029063">
    <property type="entry name" value="SAM-dependent_MTases_sf"/>
</dbReference>
<keyword evidence="1" id="KW-0949">S-adenosyl-L-methionine</keyword>
<protein>
    <submittedName>
        <fullName evidence="2">Phospholipid N-methyltransferase</fullName>
    </submittedName>
</protein>
<evidence type="ECO:0000256" key="1">
    <source>
        <dbReference type="ARBA" id="ARBA00022691"/>
    </source>
</evidence>
<keyword evidence="2" id="KW-0489">Methyltransferase</keyword>